<evidence type="ECO:0000313" key="1">
    <source>
        <dbReference type="EMBL" id="EER04841.1"/>
    </source>
</evidence>
<organism evidence="2">
    <name type="scientific">Perkinsus marinus (strain ATCC 50983 / TXsc)</name>
    <dbReference type="NCBI Taxonomy" id="423536"/>
    <lineage>
        <taxon>Eukaryota</taxon>
        <taxon>Sar</taxon>
        <taxon>Alveolata</taxon>
        <taxon>Perkinsozoa</taxon>
        <taxon>Perkinsea</taxon>
        <taxon>Perkinsida</taxon>
        <taxon>Perkinsidae</taxon>
        <taxon>Perkinsus</taxon>
    </lineage>
</organism>
<evidence type="ECO:0000313" key="2">
    <source>
        <dbReference type="Proteomes" id="UP000007800"/>
    </source>
</evidence>
<dbReference type="EMBL" id="GG681295">
    <property type="protein sequence ID" value="EER04841.1"/>
    <property type="molecule type" value="Genomic_DNA"/>
</dbReference>
<proteinExistence type="predicted"/>
<dbReference type="AlphaFoldDB" id="C5LEM3"/>
<keyword evidence="2" id="KW-1185">Reference proteome</keyword>
<dbReference type="OMA" id="SHPYQYL"/>
<dbReference type="OrthoDB" id="434122at2759"/>
<dbReference type="Pfam" id="PF20525">
    <property type="entry name" value="DUF6740"/>
    <property type="match status" value="1"/>
</dbReference>
<dbReference type="InterPro" id="IPR046628">
    <property type="entry name" value="DUF6740"/>
</dbReference>
<dbReference type="Proteomes" id="UP000007800">
    <property type="component" value="Unassembled WGS sequence"/>
</dbReference>
<gene>
    <name evidence="1" type="ORF">Pmar_PMAR026393</name>
</gene>
<accession>C5LEM3</accession>
<dbReference type="InParanoid" id="C5LEM3"/>
<dbReference type="RefSeq" id="XP_002773025.1">
    <property type="nucleotide sequence ID" value="XM_002772979.1"/>
</dbReference>
<sequence length="532" mass="58937">MESIRMQTKVTHYCNLDLLDEYGKPVQCHISKAMETMGLVLPGMDDGKSLTTLHDVFIVKDGQVTVQASPSHPYQYLLTSETDAHSQTLQLFNKKSFLVHHAGKTHGAPSANRKLDVGHTLEKDGWAHHGLVEVDGQKVNKWVRSGAEGVDSKTHANFTALAQTGLVPNSWTLYTDEADEKMVKLLATNTFENNKVYQVTEVTHWEKLDEAKTVDDTLKQVYSTYDIADHSTAPPTEDEAPLLEARFIKTHLISESARIFFNDGEHPDWRPSTRLLRGKQATPSIDYFTIVEGTASHKYFLERYQRQLLDLPKFVFPKGCTIGKSTNGVPYCLNVGISANTTALSLDFGMSFVDVHNKNYQASLKISITMKWPQADVVLGFSFEGSGCAVVFQKGVSFARLYIQVCITASGSGKNLLQPDNRTFAGKASVSVSFNIDVPVVPTLKATLTGEVDVQGAPHSDIKAHGSLGLDVNLVVVGAGVSVDIFGNTVENHANVWDFQSHVNLHVWVNIFVYKHTWPWTWTIWKAGPVTF</sequence>
<protein>
    <submittedName>
        <fullName evidence="1">Uncharacterized protein</fullName>
    </submittedName>
</protein>
<name>C5LEM3_PERM5</name>
<dbReference type="GeneID" id="9050331"/>
<reference evidence="1 2" key="1">
    <citation type="submission" date="2008-07" db="EMBL/GenBank/DDBJ databases">
        <authorList>
            <person name="El-Sayed N."/>
            <person name="Caler E."/>
            <person name="Inman J."/>
            <person name="Amedeo P."/>
            <person name="Hass B."/>
            <person name="Wortman J."/>
        </authorList>
    </citation>
    <scope>NUCLEOTIDE SEQUENCE [LARGE SCALE GENOMIC DNA]</scope>
    <source>
        <strain evidence="2">ATCC 50983 / TXsc</strain>
    </source>
</reference>